<protein>
    <submittedName>
        <fullName evidence="9">Transmembrane protein</fullName>
    </submittedName>
</protein>
<reference evidence="9 10" key="1">
    <citation type="submission" date="2018-06" db="EMBL/GenBank/DDBJ databases">
        <authorList>
            <consortium name="Pathogen Informatics"/>
            <person name="Doyle S."/>
        </authorList>
    </citation>
    <scope>NUCLEOTIDE SEQUENCE [LARGE SCALE GENOMIC DNA]</scope>
    <source>
        <strain evidence="9 10">NCTC10821</strain>
    </source>
</reference>
<evidence type="ECO:0000256" key="1">
    <source>
        <dbReference type="ARBA" id="ARBA00004651"/>
    </source>
</evidence>
<sequence>MTAASERPGRGRTVLTLTTAPVAAPAARRPDALLLAIAATLISLIGSGRPSLWVDESATVSATARPLPELWALVQHTDAVHGLYYLLMHVWSAWVPATEFWLRVPSALLVGAAAAGVVVLAREFVGRPEAIAAGVVFAVLPRTTWAGIEARPYALTMACAVWLTVLLIVAARRSSPGWWMAYAAALWISVCTNLFLVLLLAAHAVLLCGLAPGRRSLAAWAAASGAATVAAVPLLSMAIGQQAQVSWIWPLGPATAGQIFAEQYFPSVYSDGLRAVGPDQQQFTAEQFAVALGAWARVAPLICVLVTLAVVLIWRRVRTPVPPAHPDRRLLVTVCATWVLLPTAAVIAYSALIRPLYQPHYLTFTTPAAALLIGVGVVSIGRSPRAVAVILAVIAAAALPNYLAQRSPFAKYGSDYSQVADLLAAQAAPGDCLVLDATLSESAVRGIEGARRWRVDGLVDVGVDETALQRKSLFASRDPAARAVPLCPAVWTVSDAHAEPSPDTVVAEEWTFNQTRVVKAAEPG</sequence>
<feature type="transmembrane region" description="Helical" evidence="8">
    <location>
        <begin position="217"/>
        <end position="239"/>
    </location>
</feature>
<comment type="subcellular location">
    <subcellularLocation>
        <location evidence="1">Cell membrane</location>
        <topology evidence="1">Multi-pass membrane protein</topology>
    </subcellularLocation>
</comment>
<keyword evidence="7 8" id="KW-0472">Membrane</keyword>
<evidence type="ECO:0000256" key="4">
    <source>
        <dbReference type="ARBA" id="ARBA00022679"/>
    </source>
</evidence>
<dbReference type="GO" id="GO:0005886">
    <property type="term" value="C:plasma membrane"/>
    <property type="evidence" value="ECO:0007669"/>
    <property type="project" value="UniProtKB-SubCell"/>
</dbReference>
<evidence type="ECO:0000313" key="9">
    <source>
        <dbReference type="EMBL" id="STZ56897.1"/>
    </source>
</evidence>
<accession>A0A378T9S8</accession>
<name>A0A378T9S8_9MYCO</name>
<dbReference type="GO" id="GO:0009103">
    <property type="term" value="P:lipopolysaccharide biosynthetic process"/>
    <property type="evidence" value="ECO:0007669"/>
    <property type="project" value="UniProtKB-ARBA"/>
</dbReference>
<feature type="transmembrane region" description="Helical" evidence="8">
    <location>
        <begin position="178"/>
        <end position="205"/>
    </location>
</feature>
<organism evidence="9 10">
    <name type="scientific">Mycolicibacterium tokaiense</name>
    <dbReference type="NCBI Taxonomy" id="39695"/>
    <lineage>
        <taxon>Bacteria</taxon>
        <taxon>Bacillati</taxon>
        <taxon>Actinomycetota</taxon>
        <taxon>Actinomycetes</taxon>
        <taxon>Mycobacteriales</taxon>
        <taxon>Mycobacteriaceae</taxon>
        <taxon>Mycolicibacterium</taxon>
    </lineage>
</organism>
<feature type="transmembrane region" description="Helical" evidence="8">
    <location>
        <begin position="32"/>
        <end position="52"/>
    </location>
</feature>
<feature type="transmembrane region" description="Helical" evidence="8">
    <location>
        <begin position="130"/>
        <end position="148"/>
    </location>
</feature>
<evidence type="ECO:0000256" key="3">
    <source>
        <dbReference type="ARBA" id="ARBA00022676"/>
    </source>
</evidence>
<dbReference type="AlphaFoldDB" id="A0A378T9S8"/>
<keyword evidence="10" id="KW-1185">Reference proteome</keyword>
<evidence type="ECO:0000256" key="8">
    <source>
        <dbReference type="SAM" id="Phobius"/>
    </source>
</evidence>
<feature type="transmembrane region" description="Helical" evidence="8">
    <location>
        <begin position="100"/>
        <end position="121"/>
    </location>
</feature>
<gene>
    <name evidence="9" type="ORF">NCTC10821_00390</name>
</gene>
<proteinExistence type="predicted"/>
<feature type="transmembrane region" description="Helical" evidence="8">
    <location>
        <begin position="298"/>
        <end position="317"/>
    </location>
</feature>
<keyword evidence="5 8" id="KW-0812">Transmembrane</keyword>
<dbReference type="PANTHER" id="PTHR33908:SF3">
    <property type="entry name" value="UNDECAPRENYL PHOSPHATE-ALPHA-4-AMINO-4-DEOXY-L-ARABINOSE ARABINOSYL TRANSFERASE"/>
    <property type="match status" value="1"/>
</dbReference>
<feature type="transmembrane region" description="Helical" evidence="8">
    <location>
        <begin position="361"/>
        <end position="380"/>
    </location>
</feature>
<feature type="transmembrane region" description="Helical" evidence="8">
    <location>
        <begin position="329"/>
        <end position="349"/>
    </location>
</feature>
<evidence type="ECO:0000256" key="7">
    <source>
        <dbReference type="ARBA" id="ARBA00023136"/>
    </source>
</evidence>
<dbReference type="GO" id="GO:0010041">
    <property type="term" value="P:response to iron(III) ion"/>
    <property type="evidence" value="ECO:0007669"/>
    <property type="project" value="TreeGrafter"/>
</dbReference>
<dbReference type="OrthoDB" id="5318634at2"/>
<evidence type="ECO:0000256" key="5">
    <source>
        <dbReference type="ARBA" id="ARBA00022692"/>
    </source>
</evidence>
<dbReference type="RefSeq" id="WP_115277317.1">
    <property type="nucleotide sequence ID" value="NZ_AP022600.1"/>
</dbReference>
<keyword evidence="6 8" id="KW-1133">Transmembrane helix</keyword>
<dbReference type="GO" id="GO:0016763">
    <property type="term" value="F:pentosyltransferase activity"/>
    <property type="evidence" value="ECO:0007669"/>
    <property type="project" value="TreeGrafter"/>
</dbReference>
<keyword evidence="4" id="KW-0808">Transferase</keyword>
<dbReference type="Proteomes" id="UP000254978">
    <property type="component" value="Unassembled WGS sequence"/>
</dbReference>
<dbReference type="InterPro" id="IPR050297">
    <property type="entry name" value="LipidA_mod_glycosyltrf_83"/>
</dbReference>
<keyword evidence="3" id="KW-0328">Glycosyltransferase</keyword>
<keyword evidence="2" id="KW-1003">Cell membrane</keyword>
<dbReference type="EMBL" id="UGQT01000001">
    <property type="protein sequence ID" value="STZ56897.1"/>
    <property type="molecule type" value="Genomic_DNA"/>
</dbReference>
<dbReference type="PANTHER" id="PTHR33908">
    <property type="entry name" value="MANNOSYLTRANSFERASE YKCB-RELATED"/>
    <property type="match status" value="1"/>
</dbReference>
<evidence type="ECO:0000313" key="10">
    <source>
        <dbReference type="Proteomes" id="UP000254978"/>
    </source>
</evidence>
<evidence type="ECO:0000256" key="6">
    <source>
        <dbReference type="ARBA" id="ARBA00022989"/>
    </source>
</evidence>
<feature type="transmembrane region" description="Helical" evidence="8">
    <location>
        <begin position="154"/>
        <end position="171"/>
    </location>
</feature>
<feature type="transmembrane region" description="Helical" evidence="8">
    <location>
        <begin position="386"/>
        <end position="404"/>
    </location>
</feature>
<evidence type="ECO:0000256" key="2">
    <source>
        <dbReference type="ARBA" id="ARBA00022475"/>
    </source>
</evidence>